<organism evidence="3">
    <name type="scientific">candidate division CPR3 bacterium</name>
    <dbReference type="NCBI Taxonomy" id="2268181"/>
    <lineage>
        <taxon>Bacteria</taxon>
        <taxon>Bacteria division CPR3</taxon>
    </lineage>
</organism>
<keyword evidence="2" id="KW-0472">Membrane</keyword>
<proteinExistence type="predicted"/>
<protein>
    <submittedName>
        <fullName evidence="3">Uncharacterized protein</fullName>
    </submittedName>
</protein>
<name>A0A7V3N4V3_UNCC3</name>
<gene>
    <name evidence="3" type="ORF">ENV41_04660</name>
</gene>
<feature type="transmembrane region" description="Helical" evidence="2">
    <location>
        <begin position="149"/>
        <end position="173"/>
    </location>
</feature>
<keyword evidence="2" id="KW-0812">Transmembrane</keyword>
<dbReference type="Gene3D" id="2.60.120.560">
    <property type="entry name" value="Exo-inulinase, domain 1"/>
    <property type="match status" value="1"/>
</dbReference>
<evidence type="ECO:0000256" key="1">
    <source>
        <dbReference type="SAM" id="MobiDB-lite"/>
    </source>
</evidence>
<feature type="compositionally biased region" description="Low complexity" evidence="1">
    <location>
        <begin position="128"/>
        <end position="142"/>
    </location>
</feature>
<keyword evidence="2" id="KW-1133">Transmembrane helix</keyword>
<accession>A0A7V3N4V3</accession>
<dbReference type="AlphaFoldDB" id="A0A7V3N4V3"/>
<comment type="caution">
    <text evidence="3">The sequence shown here is derived from an EMBL/GenBank/DDBJ whole genome shotgun (WGS) entry which is preliminary data.</text>
</comment>
<reference evidence="3" key="1">
    <citation type="journal article" date="2020" name="mSystems">
        <title>Genome- and Community-Level Interaction Insights into Carbon Utilization and Element Cycling Functions of Hydrothermarchaeota in Hydrothermal Sediment.</title>
        <authorList>
            <person name="Zhou Z."/>
            <person name="Liu Y."/>
            <person name="Xu W."/>
            <person name="Pan J."/>
            <person name="Luo Z.H."/>
            <person name="Li M."/>
        </authorList>
    </citation>
    <scope>NUCLEOTIDE SEQUENCE [LARGE SCALE GENOMIC DNA]</scope>
    <source>
        <strain evidence="3">SpSt-757</strain>
    </source>
</reference>
<evidence type="ECO:0000256" key="2">
    <source>
        <dbReference type="SAM" id="Phobius"/>
    </source>
</evidence>
<evidence type="ECO:0000313" key="3">
    <source>
        <dbReference type="EMBL" id="HFZ09401.1"/>
    </source>
</evidence>
<dbReference type="EMBL" id="DTGG01000142">
    <property type="protein sequence ID" value="HFZ09401.1"/>
    <property type="molecule type" value="Genomic_DNA"/>
</dbReference>
<feature type="region of interest" description="Disordered" evidence="1">
    <location>
        <begin position="123"/>
        <end position="142"/>
    </location>
</feature>
<sequence>MSEREIREGLGKLSKDQAVVLYWTLQGKSPDWIAREILKKERKTYDYHMGEIYTHLGFTGKEHWTVKRDRLIREVYPIFSEFVKTKDDLEKWQTIKYEYAKVKPPQEQSSIPEEPQIFIKDETPASGQKQQSQTQQPRQPTQRKTSWPLVLLGFGAGALISCIVIGVIFTAFFRNRSASLMPTFTEVPTSPAKLENVSTAEITDTPRIIINPTPTLPSNLLFYDNFDNGISPQWEQIVGTFASVNGRLSVIEGQPFLFRGKKLAVMKIGDNSWKRYIVEASMYPIYGSNSNCMGDGIGVSVVDLNNMLFFNLGADGNNWWEIIENSECKTIEKSYNYKNYDAKFLGVRLIVDNGKFTAFVNEIKSSEIIIENDKFKSGGVILVASEDSDWDNFLVYPIP</sequence>